<feature type="region of interest" description="Disordered" evidence="1">
    <location>
        <begin position="128"/>
        <end position="190"/>
    </location>
</feature>
<protein>
    <submittedName>
        <fullName evidence="2">Uncharacterized protein</fullName>
    </submittedName>
</protein>
<dbReference type="AlphaFoldDB" id="A0A9W7Y8X7"/>
<reference evidence="2" key="1">
    <citation type="submission" date="2022-07" db="EMBL/GenBank/DDBJ databases">
        <title>Phylogenomic reconstructions and comparative analyses of Kickxellomycotina fungi.</title>
        <authorList>
            <person name="Reynolds N.K."/>
            <person name="Stajich J.E."/>
            <person name="Barry K."/>
            <person name="Grigoriev I.V."/>
            <person name="Crous P."/>
            <person name="Smith M.E."/>
        </authorList>
    </citation>
    <scope>NUCLEOTIDE SEQUENCE</scope>
    <source>
        <strain evidence="2">BCRC 34381</strain>
    </source>
</reference>
<name>A0A9W7Y8X7_9FUNG</name>
<feature type="compositionally biased region" description="Basic and acidic residues" evidence="1">
    <location>
        <begin position="64"/>
        <end position="79"/>
    </location>
</feature>
<proteinExistence type="predicted"/>
<keyword evidence="3" id="KW-1185">Reference proteome</keyword>
<feature type="region of interest" description="Disordered" evidence="1">
    <location>
        <begin position="1"/>
        <end position="110"/>
    </location>
</feature>
<dbReference type="Proteomes" id="UP001143981">
    <property type="component" value="Unassembled WGS sequence"/>
</dbReference>
<feature type="region of interest" description="Disordered" evidence="1">
    <location>
        <begin position="339"/>
        <end position="430"/>
    </location>
</feature>
<accession>A0A9W7Y8X7</accession>
<feature type="compositionally biased region" description="Low complexity" evidence="1">
    <location>
        <begin position="129"/>
        <end position="142"/>
    </location>
</feature>
<comment type="caution">
    <text evidence="2">The sequence shown here is derived from an EMBL/GenBank/DDBJ whole genome shotgun (WGS) entry which is preliminary data.</text>
</comment>
<feature type="compositionally biased region" description="Low complexity" evidence="1">
    <location>
        <begin position="396"/>
        <end position="408"/>
    </location>
</feature>
<organism evidence="2 3">
    <name type="scientific">Coemansia biformis</name>
    <dbReference type="NCBI Taxonomy" id="1286918"/>
    <lineage>
        <taxon>Eukaryota</taxon>
        <taxon>Fungi</taxon>
        <taxon>Fungi incertae sedis</taxon>
        <taxon>Zoopagomycota</taxon>
        <taxon>Kickxellomycotina</taxon>
        <taxon>Kickxellomycetes</taxon>
        <taxon>Kickxellales</taxon>
        <taxon>Kickxellaceae</taxon>
        <taxon>Coemansia</taxon>
    </lineage>
</organism>
<evidence type="ECO:0000313" key="3">
    <source>
        <dbReference type="Proteomes" id="UP001143981"/>
    </source>
</evidence>
<feature type="compositionally biased region" description="Polar residues" evidence="1">
    <location>
        <begin position="377"/>
        <end position="389"/>
    </location>
</feature>
<evidence type="ECO:0000313" key="2">
    <source>
        <dbReference type="EMBL" id="KAJ1726124.1"/>
    </source>
</evidence>
<feature type="compositionally biased region" description="Low complexity" evidence="1">
    <location>
        <begin position="1"/>
        <end position="25"/>
    </location>
</feature>
<feature type="non-terminal residue" evidence="2">
    <location>
        <position position="1"/>
    </location>
</feature>
<gene>
    <name evidence="2" type="ORF">LPJ61_005401</name>
</gene>
<dbReference type="EMBL" id="JANBOI010001762">
    <property type="protein sequence ID" value="KAJ1726124.1"/>
    <property type="molecule type" value="Genomic_DNA"/>
</dbReference>
<feature type="compositionally biased region" description="Polar residues" evidence="1">
    <location>
        <begin position="343"/>
        <end position="360"/>
    </location>
</feature>
<dbReference type="OrthoDB" id="10035640at2759"/>
<evidence type="ECO:0000256" key="1">
    <source>
        <dbReference type="SAM" id="MobiDB-lite"/>
    </source>
</evidence>
<sequence>SASSVGSTPSTSSIRPPTPIGSPSSQAATSHLLAATVPDAHQANRKSLPPQFPLEAARMLKQMMADRSDGGSGKPETHTPSRCPTPHGAASDDHYRIAPQSTTGSELCDSGRAHSFTVGLAGVDHCPRSRTSSLAASQLSATEGSDGAEQVQSVGTVRTAVDGHTGSDSLRAAGPWARTNPERMSTWSSSSARTLADGLVSSRVSSADDPFRASKPPLSSAALATLTASAAMINRQARGNSGADGGRKIPAIHGGSTRIAGGRPVVDLGLSIRTDLEQRVRSYSESGRNPLLLQEGRPHSSMGFHDTVAGAPVWGVRPGSTHRHPSPLSASLRQFRADKFNPNRRSVMSIQSRPSKQGSLSADILTGDAPDGGPQSGPANIGTSYSSNAPERLLRPTAAATADAAPLDSPAPGPPAAGGKRRSQTMDPQG</sequence>